<proteinExistence type="inferred from homology"/>
<reference evidence="8" key="1">
    <citation type="submission" date="2021-09" db="EMBL/GenBank/DDBJ databases">
        <authorList>
            <consortium name="Infravec"/>
            <person name="Campbell I L."/>
            <person name="Maslen G."/>
            <person name="Yates A."/>
        </authorList>
    </citation>
    <scope>NUCLEOTIDE SEQUENCE [LARGE SCALE GENOMIC DNA]</scope>
    <source>
        <strain evidence="8">Infravec2 EBRE</strain>
    </source>
</reference>
<dbReference type="PANTHER" id="PTHR11610">
    <property type="entry name" value="LIPASE"/>
    <property type="match status" value="1"/>
</dbReference>
<dbReference type="PANTHER" id="PTHR11610:SF169">
    <property type="entry name" value="GH15759P-RELATED"/>
    <property type="match status" value="1"/>
</dbReference>
<evidence type="ECO:0000256" key="5">
    <source>
        <dbReference type="SAM" id="SignalP"/>
    </source>
</evidence>
<dbReference type="Gene3D" id="3.40.50.1820">
    <property type="entry name" value="alpha/beta hydrolase"/>
    <property type="match status" value="1"/>
</dbReference>
<dbReference type="VEuPathDB" id="VectorBase:AATE013582"/>
<dbReference type="InterPro" id="IPR013818">
    <property type="entry name" value="Lipase"/>
</dbReference>
<reference evidence="7" key="2">
    <citation type="submission" date="2022-08" db="UniProtKB">
        <authorList>
            <consortium name="EnsemblMetazoa"/>
        </authorList>
    </citation>
    <scope>IDENTIFICATION</scope>
    <source>
        <strain evidence="7">EBRO</strain>
    </source>
</reference>
<evidence type="ECO:0000313" key="8">
    <source>
        <dbReference type="Proteomes" id="UP000075880"/>
    </source>
</evidence>
<evidence type="ECO:0000259" key="6">
    <source>
        <dbReference type="Pfam" id="PF00151"/>
    </source>
</evidence>
<evidence type="ECO:0000256" key="1">
    <source>
        <dbReference type="ARBA" id="ARBA00004613"/>
    </source>
</evidence>
<accession>A0A182J8V4</accession>
<dbReference type="EnsemblMetazoa" id="ENSAATROPT006334">
    <property type="protein sequence ID" value="ENSAATROPP005756"/>
    <property type="gene ID" value="ENSAATROPG005127"/>
</dbReference>
<dbReference type="Pfam" id="PF00151">
    <property type="entry name" value="Lipase"/>
    <property type="match status" value="1"/>
</dbReference>
<dbReference type="GO" id="GO:0005615">
    <property type="term" value="C:extracellular space"/>
    <property type="evidence" value="ECO:0007669"/>
    <property type="project" value="TreeGrafter"/>
</dbReference>
<dbReference type="EnsemblMetazoa" id="AATE013582-RA">
    <property type="protein sequence ID" value="AATE013582-PA.1"/>
    <property type="gene ID" value="AATE013582"/>
</dbReference>
<dbReference type="PRINTS" id="PR00821">
    <property type="entry name" value="TAGLIPASE"/>
</dbReference>
<dbReference type="SUPFAM" id="SSF53474">
    <property type="entry name" value="alpha/beta-Hydrolases"/>
    <property type="match status" value="1"/>
</dbReference>
<keyword evidence="5" id="KW-0732">Signal</keyword>
<evidence type="ECO:0000313" key="7">
    <source>
        <dbReference type="EnsemblMetazoa" id="AATE013582-PA.1"/>
    </source>
</evidence>
<dbReference type="InterPro" id="IPR029058">
    <property type="entry name" value="AB_hydrolase_fold"/>
</dbReference>
<comment type="similarity">
    <text evidence="2 4">Belongs to the AB hydrolase superfamily. Lipase family.</text>
</comment>
<dbReference type="OrthoDB" id="7784780at2759"/>
<dbReference type="InterPro" id="IPR000734">
    <property type="entry name" value="TAG_lipase"/>
</dbReference>
<dbReference type="GO" id="GO:0016298">
    <property type="term" value="F:lipase activity"/>
    <property type="evidence" value="ECO:0007669"/>
    <property type="project" value="InterPro"/>
</dbReference>
<feature type="chain" id="PRO_5044551055" description="Lipase domain-containing protein" evidence="5">
    <location>
        <begin position="23"/>
        <end position="329"/>
    </location>
</feature>
<dbReference type="GO" id="GO:0017171">
    <property type="term" value="F:serine hydrolase activity"/>
    <property type="evidence" value="ECO:0007669"/>
    <property type="project" value="TreeGrafter"/>
</dbReference>
<evidence type="ECO:0000256" key="4">
    <source>
        <dbReference type="RuleBase" id="RU004262"/>
    </source>
</evidence>
<organism evidence="7">
    <name type="scientific">Anopheles atroparvus</name>
    <name type="common">European mosquito</name>
    <dbReference type="NCBI Taxonomy" id="41427"/>
    <lineage>
        <taxon>Eukaryota</taxon>
        <taxon>Metazoa</taxon>
        <taxon>Ecdysozoa</taxon>
        <taxon>Arthropoda</taxon>
        <taxon>Hexapoda</taxon>
        <taxon>Insecta</taxon>
        <taxon>Pterygota</taxon>
        <taxon>Neoptera</taxon>
        <taxon>Endopterygota</taxon>
        <taxon>Diptera</taxon>
        <taxon>Nematocera</taxon>
        <taxon>Culicoidea</taxon>
        <taxon>Culicidae</taxon>
        <taxon>Anophelinae</taxon>
        <taxon>Anopheles</taxon>
    </lineage>
</organism>
<dbReference type="AlphaFoldDB" id="A0A182J8V4"/>
<dbReference type="STRING" id="41427.A0A182J8V4"/>
<evidence type="ECO:0000256" key="3">
    <source>
        <dbReference type="ARBA" id="ARBA00022525"/>
    </source>
</evidence>
<evidence type="ECO:0000256" key="2">
    <source>
        <dbReference type="ARBA" id="ARBA00010701"/>
    </source>
</evidence>
<keyword evidence="8" id="KW-1185">Reference proteome</keyword>
<dbReference type="GO" id="GO:0016042">
    <property type="term" value="P:lipid catabolic process"/>
    <property type="evidence" value="ECO:0007669"/>
    <property type="project" value="TreeGrafter"/>
</dbReference>
<dbReference type="Proteomes" id="UP000075880">
    <property type="component" value="Unassembled WGS sequence"/>
</dbReference>
<keyword evidence="3" id="KW-0964">Secreted</keyword>
<feature type="domain" description="Lipase" evidence="6">
    <location>
        <begin position="88"/>
        <end position="298"/>
    </location>
</feature>
<comment type="subcellular location">
    <subcellularLocation>
        <location evidence="1">Secreted</location>
    </subcellularLocation>
</comment>
<protein>
    <recommendedName>
        <fullName evidence="6">Lipase domain-containing protein</fullName>
    </recommendedName>
</protein>
<name>A0A182J8V4_ANOAO</name>
<feature type="signal peptide" evidence="5">
    <location>
        <begin position="1"/>
        <end position="22"/>
    </location>
</feature>
<sequence length="329" mass="36221">MPFERKALWAALALSCVLVANGQMVDLLSYVAEAPLAAVLDASVQPPPRTTGFETLVPQENIRLHCAKPSAAYYEEVFFGDISVGQKINFSQPLTVVIHGWTENSNLTQYNSLSSRYRRFVPDANFCLLDWRPYAQFNYMTAARKSVPLVAQLLFGFLQNLSVLYYPLERVTLVGFSMGGQISALASKSLSGRIGTIYALDPAGPLFTHPFDVGTTKRLTKTDAQFIQVIYTSRYAIGMGPIVGHQNFLPNRGYHPQDPCKSLALSLIKSIRCSHEYAVTLFTATLDPAAVITGQKCINILGSPLCIPGIGVTDRVGIHSKRFQGDFYL</sequence>